<protein>
    <submittedName>
        <fullName evidence="1">Uncharacterized protein</fullName>
    </submittedName>
</protein>
<dbReference type="EMBL" id="CP162514">
    <property type="protein sequence ID" value="XDH87327.1"/>
    <property type="molecule type" value="Genomic_DNA"/>
</dbReference>
<dbReference type="RefSeq" id="WP_368485113.1">
    <property type="nucleotide sequence ID" value="NZ_CP162514.1"/>
</dbReference>
<evidence type="ECO:0000313" key="1">
    <source>
        <dbReference type="EMBL" id="XDH87327.1"/>
    </source>
</evidence>
<gene>
    <name evidence="1" type="ORF">ABZP26_14895</name>
</gene>
<name>A0AB39APU3_9GAMM</name>
<organism evidence="1">
    <name type="scientific">Pseudoalteromonas sp. SD03</name>
    <dbReference type="NCBI Taxonomy" id="3231719"/>
    <lineage>
        <taxon>Bacteria</taxon>
        <taxon>Pseudomonadati</taxon>
        <taxon>Pseudomonadota</taxon>
        <taxon>Gammaproteobacteria</taxon>
        <taxon>Alteromonadales</taxon>
        <taxon>Pseudoalteromonadaceae</taxon>
        <taxon>Pseudoalteromonas</taxon>
    </lineage>
</organism>
<sequence>MKDDFADELETKPSLLQRKKVLLIITDKFKRFLDTFITGF</sequence>
<dbReference type="AlphaFoldDB" id="A0AB39APU3"/>
<proteinExistence type="predicted"/>
<reference evidence="1" key="1">
    <citation type="submission" date="2024-07" db="EMBL/GenBank/DDBJ databases">
        <authorList>
            <person name="Jiang Y."/>
            <person name="Qin Q."/>
        </authorList>
    </citation>
    <scope>NUCLEOTIDE SEQUENCE</scope>
    <source>
        <strain evidence="1">SD03</strain>
    </source>
</reference>
<accession>A0AB39APU3</accession>